<gene>
    <name evidence="8" type="primary">glpD</name>
    <name evidence="8" type="ORF">GCM10007205_20600</name>
</gene>
<keyword evidence="5 6" id="KW-0560">Oxidoreductase</keyword>
<name>A0A8J2XZI6_9BURK</name>
<dbReference type="PANTHER" id="PTHR11985:SF15">
    <property type="entry name" value="GLYCEROL-3-PHOSPHATE DEHYDROGENASE, MITOCHONDRIAL"/>
    <property type="match status" value="1"/>
</dbReference>
<dbReference type="PRINTS" id="PR01001">
    <property type="entry name" value="FADG3PDH"/>
</dbReference>
<feature type="domain" description="FAD dependent oxidoreductase" evidence="7">
    <location>
        <begin position="22"/>
        <end position="381"/>
    </location>
</feature>
<proteinExistence type="inferred from homology"/>
<comment type="similarity">
    <text evidence="2 6">Belongs to the FAD-dependent glycerol-3-phosphate dehydrogenase family.</text>
</comment>
<sequence>MAKHGGIIAMSKTMPSPPRECDLLIVGGGINGAGIARDATGRGLSVVLCEQDALAAHTSSASTKLIHGGLRYLEHYEFGLVRKALREREVLMRIAPHVIHPLRFVMPHDRGQRPGWLIRLGLFLYDHLARRELLPASAAVDLRRHAAGLPLKPMFERGFAYSDAAVDDRRLVELNALDAREKGAAIFTHTRCTSTERHGNHWLATLHDTRNEAQSFTVKARMLVNATGPWAAGFLHDVAHAGARQSLRLVKGSHIVVRKLFDHEDAYIFQHPDGRIVFAIPYRDDTTLIGTTDVEYHGDPATVAITDDEIDYLCALINRYFRQAIDRHDVIASFSGVRPLVNDEAHQRDTASAATRDYRLALDTEGAPLLTVFGGKLTTYRKLAEEAVDRLASHLDNRHGHWTADACLPGGDLFGARPDNRNVLGFAEFVAQMQARYDWLPPTLVERYVHRYGTRIHVLLAGRQSMQELGIETAPGVFAAETDYLVRHEFGQY</sequence>
<dbReference type="NCBIfam" id="NF009906">
    <property type="entry name" value="PRK13369.1"/>
    <property type="match status" value="1"/>
</dbReference>
<evidence type="ECO:0000313" key="8">
    <source>
        <dbReference type="EMBL" id="GGC11334.1"/>
    </source>
</evidence>
<dbReference type="AlphaFoldDB" id="A0A8J2XZI6"/>
<dbReference type="EMBL" id="BMCG01000004">
    <property type="protein sequence ID" value="GGC11334.1"/>
    <property type="molecule type" value="Genomic_DNA"/>
</dbReference>
<dbReference type="InterPro" id="IPR036188">
    <property type="entry name" value="FAD/NAD-bd_sf"/>
</dbReference>
<dbReference type="PROSITE" id="PS00977">
    <property type="entry name" value="FAD_G3PDH_1"/>
    <property type="match status" value="1"/>
</dbReference>
<comment type="caution">
    <text evidence="8">The sequence shown here is derived from an EMBL/GenBank/DDBJ whole genome shotgun (WGS) entry which is preliminary data.</text>
</comment>
<accession>A0A8J2XZI6</accession>
<dbReference type="Proteomes" id="UP000620266">
    <property type="component" value="Unassembled WGS sequence"/>
</dbReference>
<dbReference type="Pfam" id="PF01266">
    <property type="entry name" value="DAO"/>
    <property type="match status" value="1"/>
</dbReference>
<comment type="cofactor">
    <cofactor evidence="1 6">
        <name>FAD</name>
        <dbReference type="ChEBI" id="CHEBI:57692"/>
    </cofactor>
</comment>
<evidence type="ECO:0000259" key="7">
    <source>
        <dbReference type="Pfam" id="PF01266"/>
    </source>
</evidence>
<keyword evidence="3 6" id="KW-0285">Flavoprotein</keyword>
<dbReference type="Gene3D" id="3.50.50.60">
    <property type="entry name" value="FAD/NAD(P)-binding domain"/>
    <property type="match status" value="1"/>
</dbReference>
<dbReference type="PROSITE" id="PS00978">
    <property type="entry name" value="FAD_G3PDH_2"/>
    <property type="match status" value="1"/>
</dbReference>
<evidence type="ECO:0000313" key="9">
    <source>
        <dbReference type="Proteomes" id="UP000620266"/>
    </source>
</evidence>
<dbReference type="Gene3D" id="3.30.9.10">
    <property type="entry name" value="D-Amino Acid Oxidase, subunit A, domain 2"/>
    <property type="match status" value="1"/>
</dbReference>
<dbReference type="GO" id="GO:0009331">
    <property type="term" value="C:glycerol-3-phosphate dehydrogenase (FAD) complex"/>
    <property type="evidence" value="ECO:0007669"/>
    <property type="project" value="UniProtKB-UniRule"/>
</dbReference>
<dbReference type="Gene3D" id="1.10.8.870">
    <property type="entry name" value="Alpha-glycerophosphate oxidase, cap domain"/>
    <property type="match status" value="1"/>
</dbReference>
<evidence type="ECO:0000256" key="4">
    <source>
        <dbReference type="ARBA" id="ARBA00022827"/>
    </source>
</evidence>
<evidence type="ECO:0000256" key="2">
    <source>
        <dbReference type="ARBA" id="ARBA00007330"/>
    </source>
</evidence>
<dbReference type="InterPro" id="IPR038299">
    <property type="entry name" value="DAO_C_sf"/>
</dbReference>
<evidence type="ECO:0000256" key="3">
    <source>
        <dbReference type="ARBA" id="ARBA00022630"/>
    </source>
</evidence>
<reference evidence="8" key="2">
    <citation type="submission" date="2020-09" db="EMBL/GenBank/DDBJ databases">
        <authorList>
            <person name="Sun Q."/>
            <person name="Sedlacek I."/>
        </authorList>
    </citation>
    <scope>NUCLEOTIDE SEQUENCE</scope>
    <source>
        <strain evidence="8">CCM 7086</strain>
    </source>
</reference>
<evidence type="ECO:0000256" key="5">
    <source>
        <dbReference type="ARBA" id="ARBA00023002"/>
    </source>
</evidence>
<dbReference type="GO" id="GO:0004368">
    <property type="term" value="F:glycerol-3-phosphate dehydrogenase (quinone) activity"/>
    <property type="evidence" value="ECO:0007669"/>
    <property type="project" value="UniProtKB-EC"/>
</dbReference>
<dbReference type="PANTHER" id="PTHR11985">
    <property type="entry name" value="GLYCEROL-3-PHOSPHATE DEHYDROGENASE"/>
    <property type="match status" value="1"/>
</dbReference>
<protein>
    <recommendedName>
        <fullName evidence="6">Glycerol-3-phosphate dehydrogenase</fullName>
        <ecNumber evidence="6">1.1.5.3</ecNumber>
    </recommendedName>
</protein>
<dbReference type="GO" id="GO:0046168">
    <property type="term" value="P:glycerol-3-phosphate catabolic process"/>
    <property type="evidence" value="ECO:0007669"/>
    <property type="project" value="TreeGrafter"/>
</dbReference>
<evidence type="ECO:0000256" key="1">
    <source>
        <dbReference type="ARBA" id="ARBA00001974"/>
    </source>
</evidence>
<dbReference type="EC" id="1.1.5.3" evidence="6"/>
<dbReference type="InterPro" id="IPR000447">
    <property type="entry name" value="G3P_DH_FAD-dep"/>
</dbReference>
<comment type="catalytic activity">
    <reaction evidence="6">
        <text>a quinone + sn-glycerol 3-phosphate = dihydroxyacetone phosphate + a quinol</text>
        <dbReference type="Rhea" id="RHEA:18977"/>
        <dbReference type="ChEBI" id="CHEBI:24646"/>
        <dbReference type="ChEBI" id="CHEBI:57597"/>
        <dbReference type="ChEBI" id="CHEBI:57642"/>
        <dbReference type="ChEBI" id="CHEBI:132124"/>
        <dbReference type="EC" id="1.1.5.3"/>
    </reaction>
</comment>
<organism evidence="8 9">
    <name type="scientific">Oxalicibacterium flavum</name>
    <dbReference type="NCBI Taxonomy" id="179467"/>
    <lineage>
        <taxon>Bacteria</taxon>
        <taxon>Pseudomonadati</taxon>
        <taxon>Pseudomonadota</taxon>
        <taxon>Betaproteobacteria</taxon>
        <taxon>Burkholderiales</taxon>
        <taxon>Oxalobacteraceae</taxon>
        <taxon>Oxalicibacterium</taxon>
    </lineage>
</organism>
<dbReference type="SUPFAM" id="SSF51905">
    <property type="entry name" value="FAD/NAD(P)-binding domain"/>
    <property type="match status" value="1"/>
</dbReference>
<dbReference type="NCBIfam" id="NF008899">
    <property type="entry name" value="PRK12266.1"/>
    <property type="match status" value="1"/>
</dbReference>
<keyword evidence="9" id="KW-1185">Reference proteome</keyword>
<dbReference type="InterPro" id="IPR006076">
    <property type="entry name" value="FAD-dep_OxRdtase"/>
</dbReference>
<evidence type="ECO:0000256" key="6">
    <source>
        <dbReference type="RuleBase" id="RU361217"/>
    </source>
</evidence>
<reference evidence="8" key="1">
    <citation type="journal article" date="2014" name="Int. J. Syst. Evol. Microbiol.">
        <title>Complete genome sequence of Corynebacterium casei LMG S-19264T (=DSM 44701T), isolated from a smear-ripened cheese.</title>
        <authorList>
            <consortium name="US DOE Joint Genome Institute (JGI-PGF)"/>
            <person name="Walter F."/>
            <person name="Albersmeier A."/>
            <person name="Kalinowski J."/>
            <person name="Ruckert C."/>
        </authorList>
    </citation>
    <scope>NUCLEOTIDE SEQUENCE</scope>
    <source>
        <strain evidence="8">CCM 7086</strain>
    </source>
</reference>
<keyword evidence="4" id="KW-0274">FAD</keyword>